<comment type="caution">
    <text evidence="1">The sequence shown here is derived from an EMBL/GenBank/DDBJ whole genome shotgun (WGS) entry which is preliminary data.</text>
</comment>
<dbReference type="SUPFAM" id="SSF52540">
    <property type="entry name" value="P-loop containing nucleoside triphosphate hydrolases"/>
    <property type="match status" value="1"/>
</dbReference>
<dbReference type="EMBL" id="JAMPKM010000025">
    <property type="protein sequence ID" value="MEP0820309.1"/>
    <property type="molecule type" value="Genomic_DNA"/>
</dbReference>
<evidence type="ECO:0000313" key="1">
    <source>
        <dbReference type="EMBL" id="MEP0820309.1"/>
    </source>
</evidence>
<keyword evidence="2" id="KW-1185">Reference proteome</keyword>
<gene>
    <name evidence="1" type="ORF">NC998_24730</name>
</gene>
<dbReference type="PRINTS" id="PR00364">
    <property type="entry name" value="DISEASERSIST"/>
</dbReference>
<accession>A0ABV0JF98</accession>
<dbReference type="Gene3D" id="3.40.50.300">
    <property type="entry name" value="P-loop containing nucleotide triphosphate hydrolases"/>
    <property type="match status" value="1"/>
</dbReference>
<dbReference type="RefSeq" id="WP_190442482.1">
    <property type="nucleotide sequence ID" value="NZ_JAMPKM010000025.1"/>
</dbReference>
<sequence>MPSLSEHLEAVRQQRFVGRTHERHLFESALNRAELPFYVLHIFGPGGVGKTTLLGEFARLCEPAQIPVIQLDARNIEPSPESFLEALRFHLNLASTDSPLVALAAHTGRQVFVLDTYENLASLDSWLREKFLPQLPANILTVIAGRHAPAAGWRTDSGWQALIHLLPLRNLSPEESRDYLIKRAVPVNQHQAVLNFTYGYPLALSLVADVFAQGQELSFQPEAAPDVVKNLLERFVQEVPSSAHRVALEACSLVRLTTEALLAVMLDQPDVHELFDWLRSLSFVESGRAGLFPHDLAREVLVADLRWRNPDWYAELHQRSRQYYTQRLGQTQGEAQHRVLFDYIFLHRDNPAVRPRFTWQETSSLVTDTFHPSDSPALLQIVTTHEGAASAQLADYWLERQPQNVLVFRDVEQQLVGFVMTLALHQATAADVAGDPGTQAAWSYLQTYAPLRLGEGATLFRFWMARETYQAVSPTQSLIFINFVQHHRLTPKLAFTFFACADPDFWAAMFAYADLARLPEADFTIGEQRYGVYGHDWRVVSPMAWQELLAQREIAASAQAATPAPLGEPLLVLSQPAFAIAVRDLLRHFTHLDRLYHNPLLQSRLVMERSPTNAGKAERVAALQHLVQEAAASLQASHREAKLYRALYHTYLQPTPTQEQVAELLDVPFSTFRRHLKNGMARLTEILWHQEIS</sequence>
<reference evidence="1 2" key="1">
    <citation type="submission" date="2022-04" db="EMBL/GenBank/DDBJ databases">
        <title>Positive selection, recombination, and allopatry shape intraspecific diversity of widespread and dominant cyanobacteria.</title>
        <authorList>
            <person name="Wei J."/>
            <person name="Shu W."/>
            <person name="Hu C."/>
        </authorList>
    </citation>
    <scope>NUCLEOTIDE SEQUENCE [LARGE SCALE GENOMIC DNA]</scope>
    <source>
        <strain evidence="1 2">GB2-A4</strain>
    </source>
</reference>
<keyword evidence="1" id="KW-0547">Nucleotide-binding</keyword>
<evidence type="ECO:0000313" key="2">
    <source>
        <dbReference type="Proteomes" id="UP001464891"/>
    </source>
</evidence>
<dbReference type="Proteomes" id="UP001464891">
    <property type="component" value="Unassembled WGS sequence"/>
</dbReference>
<dbReference type="InterPro" id="IPR027417">
    <property type="entry name" value="P-loop_NTPase"/>
</dbReference>
<proteinExistence type="predicted"/>
<name>A0ABV0JF98_9CYAN</name>
<organism evidence="1 2">
    <name type="scientific">Trichocoleus desertorum GB2-A4</name>
    <dbReference type="NCBI Taxonomy" id="2933944"/>
    <lineage>
        <taxon>Bacteria</taxon>
        <taxon>Bacillati</taxon>
        <taxon>Cyanobacteriota</taxon>
        <taxon>Cyanophyceae</taxon>
        <taxon>Leptolyngbyales</taxon>
        <taxon>Trichocoleusaceae</taxon>
        <taxon>Trichocoleus</taxon>
    </lineage>
</organism>
<protein>
    <submittedName>
        <fullName evidence="1">ATP-binding protein</fullName>
    </submittedName>
</protein>
<keyword evidence="1" id="KW-0067">ATP-binding</keyword>
<dbReference type="GO" id="GO:0005524">
    <property type="term" value="F:ATP binding"/>
    <property type="evidence" value="ECO:0007669"/>
    <property type="project" value="UniProtKB-KW"/>
</dbReference>